<dbReference type="AlphaFoldDB" id="A0A8J8GE38"/>
<dbReference type="EMBL" id="JABTTE010000006">
    <property type="protein sequence ID" value="NSL51476.1"/>
    <property type="molecule type" value="Genomic_DNA"/>
</dbReference>
<gene>
    <name evidence="2" type="ORF">HR057_06795</name>
</gene>
<dbReference type="PANTHER" id="PTHR43245:SF13">
    <property type="entry name" value="UDP-D-APIOSE_UDP-D-XYLOSE SYNTHASE 2"/>
    <property type="match status" value="1"/>
</dbReference>
<dbReference type="SUPFAM" id="SSF51735">
    <property type="entry name" value="NAD(P)-binding Rossmann-fold domains"/>
    <property type="match status" value="1"/>
</dbReference>
<reference evidence="2" key="1">
    <citation type="submission" date="2020-06" db="EMBL/GenBank/DDBJ databases">
        <title>A novel thermopfilic bacterium from Erzurum, Turkey.</title>
        <authorList>
            <person name="Adiguzel A."/>
            <person name="Ay H."/>
            <person name="Baltaci M.O."/>
        </authorList>
    </citation>
    <scope>NUCLEOTIDE SEQUENCE</scope>
    <source>
        <strain evidence="2">P2</strain>
    </source>
</reference>
<dbReference type="InterPro" id="IPR050177">
    <property type="entry name" value="Lipid_A_modif_metabolic_enz"/>
</dbReference>
<dbReference type="RefSeq" id="WP_173730676.1">
    <property type="nucleotide sequence ID" value="NZ_JABTTE010000006.1"/>
</dbReference>
<dbReference type="Proteomes" id="UP000625804">
    <property type="component" value="Unassembled WGS sequence"/>
</dbReference>
<feature type="domain" description="NAD-dependent epimerase/dehydratase" evidence="1">
    <location>
        <begin position="5"/>
        <end position="186"/>
    </location>
</feature>
<accession>A0A8J8GE38</accession>
<evidence type="ECO:0000313" key="3">
    <source>
        <dbReference type="Proteomes" id="UP000625804"/>
    </source>
</evidence>
<protein>
    <submittedName>
        <fullName evidence="2">NAD(P)-dependent oxidoreductase</fullName>
    </submittedName>
</protein>
<dbReference type="InterPro" id="IPR001509">
    <property type="entry name" value="Epimerase_deHydtase"/>
</dbReference>
<dbReference type="Gene3D" id="3.40.50.720">
    <property type="entry name" value="NAD(P)-binding Rossmann-like Domain"/>
    <property type="match status" value="1"/>
</dbReference>
<comment type="caution">
    <text evidence="2">The sequence shown here is derived from an EMBL/GenBank/DDBJ whole genome shotgun (WGS) entry which is preliminary data.</text>
</comment>
<organism evidence="2 3">
    <name type="scientific">Calidifontibacillus erzurumensis</name>
    <dbReference type="NCBI Taxonomy" id="2741433"/>
    <lineage>
        <taxon>Bacteria</taxon>
        <taxon>Bacillati</taxon>
        <taxon>Bacillota</taxon>
        <taxon>Bacilli</taxon>
        <taxon>Bacillales</taxon>
        <taxon>Bacillaceae</taxon>
        <taxon>Calidifontibacillus/Schinkia group</taxon>
        <taxon>Calidifontibacillus</taxon>
    </lineage>
</organism>
<dbReference type="PANTHER" id="PTHR43245">
    <property type="entry name" value="BIFUNCTIONAL POLYMYXIN RESISTANCE PROTEIN ARNA"/>
    <property type="match status" value="1"/>
</dbReference>
<evidence type="ECO:0000259" key="1">
    <source>
        <dbReference type="Pfam" id="PF01370"/>
    </source>
</evidence>
<dbReference type="InterPro" id="IPR036291">
    <property type="entry name" value="NAD(P)-bd_dom_sf"/>
</dbReference>
<evidence type="ECO:0000313" key="2">
    <source>
        <dbReference type="EMBL" id="NSL51476.1"/>
    </source>
</evidence>
<keyword evidence="3" id="KW-1185">Reference proteome</keyword>
<name>A0A8J8GE38_9BACI</name>
<sequence length="309" mass="35433">MKTAIVIGTLGFIGFSLTKRLLDEGYQVVGIDICADGSDLIKEQKLSEIVRNSQFYFVNKRIEDVHLPEVADTVDAIYDCMYEQDVQDENVCEKISVGKSTLQKIMKFCAEQHSKFVYLSSFEVFKENVNLHGGDPFLIKEPRNAIGQLKLDLEQEIETFSSSNEGFTYFILRLPTIYGPWQPPSMTFQQLIEGNTAPTLDPIQEDAIFIDDLIEILINIDQFHSLENKATVVYSNKKDQWQKAFRLLINDIKSDSSLVGEDRYVEAVKINQDPYNTLSEYIKTSIETGLLQQKNHYQHLERLRKLGLL</sequence>
<proteinExistence type="predicted"/>
<dbReference type="Pfam" id="PF01370">
    <property type="entry name" value="Epimerase"/>
    <property type="match status" value="1"/>
</dbReference>